<proteinExistence type="predicted"/>
<sequence length="214" mass="23348">MKGFECTWHRCESRQSRYRRPGGRRPGAGGGLCIHTVDYDVARLQTVDSQGRAEGGDFVGADGLEVDFERHLLAGAGDDGQRRGDRRRENPIPGPGGVFGRKMESGRCVAVDLGAAGEADRVTFALVRAGGVGAIGLNRVPSGFRQEFQCAVRKFRIGGDPFELAGVTGPLPGVPAVDIFHRFGREQGAERYQQQKTQNLFHRVKNLRPLEKFG</sequence>
<dbReference type="EMBL" id="VSSQ01010618">
    <property type="protein sequence ID" value="MPM44791.1"/>
    <property type="molecule type" value="Genomic_DNA"/>
</dbReference>
<protein>
    <submittedName>
        <fullName evidence="2">Uncharacterized protein</fullName>
    </submittedName>
</protein>
<accession>A0A644ZXX7</accession>
<evidence type="ECO:0000256" key="1">
    <source>
        <dbReference type="SAM" id="MobiDB-lite"/>
    </source>
</evidence>
<evidence type="ECO:0000313" key="2">
    <source>
        <dbReference type="EMBL" id="MPM44791.1"/>
    </source>
</evidence>
<dbReference type="AlphaFoldDB" id="A0A644ZXX7"/>
<feature type="region of interest" description="Disordered" evidence="1">
    <location>
        <begin position="75"/>
        <end position="100"/>
    </location>
</feature>
<comment type="caution">
    <text evidence="2">The sequence shown here is derived from an EMBL/GenBank/DDBJ whole genome shotgun (WGS) entry which is preliminary data.</text>
</comment>
<organism evidence="2">
    <name type="scientific">bioreactor metagenome</name>
    <dbReference type="NCBI Taxonomy" id="1076179"/>
    <lineage>
        <taxon>unclassified sequences</taxon>
        <taxon>metagenomes</taxon>
        <taxon>ecological metagenomes</taxon>
    </lineage>
</organism>
<gene>
    <name evidence="2" type="ORF">SDC9_91473</name>
</gene>
<reference evidence="2" key="1">
    <citation type="submission" date="2019-08" db="EMBL/GenBank/DDBJ databases">
        <authorList>
            <person name="Kucharzyk K."/>
            <person name="Murdoch R.W."/>
            <person name="Higgins S."/>
            <person name="Loffler F."/>
        </authorList>
    </citation>
    <scope>NUCLEOTIDE SEQUENCE</scope>
</reference>
<name>A0A644ZXX7_9ZZZZ</name>
<feature type="compositionally biased region" description="Basic and acidic residues" evidence="1">
    <location>
        <begin position="79"/>
        <end position="90"/>
    </location>
</feature>